<dbReference type="CDD" id="cd24015">
    <property type="entry name" value="ASKHA_NBD_PanK-III"/>
    <property type="match status" value="1"/>
</dbReference>
<dbReference type="AlphaFoldDB" id="M1L5Q8"/>
<dbReference type="SUPFAM" id="SSF53067">
    <property type="entry name" value="Actin-like ATPase domain"/>
    <property type="match status" value="2"/>
</dbReference>
<proteinExistence type="inferred from homology"/>
<dbReference type="STRING" id="1208918.CDEE_0137"/>
<keyword evidence="18" id="KW-1185">Reference proteome</keyword>
<comment type="function">
    <text evidence="16">Catalyzes the phosphorylation of pantothenate (Pan), the first step in CoA biosynthesis.</text>
</comment>
<feature type="binding site" evidence="16">
    <location>
        <position position="181"/>
    </location>
    <ligand>
        <name>substrate</name>
    </ligand>
</feature>
<dbReference type="EC" id="2.7.1.33" evidence="6 16"/>
<feature type="binding site" evidence="16">
    <location>
        <position position="96"/>
    </location>
    <ligand>
        <name>substrate</name>
    </ligand>
</feature>
<dbReference type="GO" id="GO:0005524">
    <property type="term" value="F:ATP binding"/>
    <property type="evidence" value="ECO:0007669"/>
    <property type="project" value="UniProtKB-UniRule"/>
</dbReference>
<comment type="caution">
    <text evidence="16">Lacks conserved residue(s) required for the propagation of feature annotation.</text>
</comment>
<evidence type="ECO:0000313" key="17">
    <source>
        <dbReference type="EMBL" id="AGF47968.1"/>
    </source>
</evidence>
<comment type="cofactor">
    <cofactor evidence="2">
        <name>K(+)</name>
        <dbReference type="ChEBI" id="CHEBI:29103"/>
    </cofactor>
</comment>
<comment type="subcellular location">
    <subcellularLocation>
        <location evidence="3 16">Cytoplasm</location>
    </subcellularLocation>
</comment>
<feature type="binding site" evidence="16">
    <location>
        <begin position="103"/>
        <end position="106"/>
    </location>
    <ligand>
        <name>substrate</name>
    </ligand>
</feature>
<dbReference type="GO" id="GO:0005737">
    <property type="term" value="C:cytoplasm"/>
    <property type="evidence" value="ECO:0007669"/>
    <property type="project" value="UniProtKB-SubCell"/>
</dbReference>
<keyword evidence="8 16" id="KW-0808">Transferase</keyword>
<evidence type="ECO:0000256" key="14">
    <source>
        <dbReference type="ARBA" id="ARBA00038036"/>
    </source>
</evidence>
<sequence>MIVLIDSGNSRIKIGWLDYRMSVAHREPHAAIFDNLNIKSLGQWITTLPKTPVYAIGSNVAGKQRESIITHELNSVGCKIRWISAEKKLLGLTNNYEQPLLLGSDRWASMIGVLSRQAKEHPPLIVASFGTATTIDIISPDNIFIEGIILPGTFMMRQALTNGTANLPMTRANATNFPTDTVKAINSGIVAAQTGALLHQYNAAFHHYKQAPKIYVTGGVWPELETEIRTLIEKNRLPNQQPAKIDYLDRPVLDGLACIAKLDSK</sequence>
<evidence type="ECO:0000256" key="6">
    <source>
        <dbReference type="ARBA" id="ARBA00012102"/>
    </source>
</evidence>
<comment type="pathway">
    <text evidence="4 16">Cofactor biosynthesis; coenzyme A biosynthesis; CoA from (R)-pantothenate: step 1/5.</text>
</comment>
<evidence type="ECO:0000256" key="12">
    <source>
        <dbReference type="ARBA" id="ARBA00022958"/>
    </source>
</evidence>
<dbReference type="UniPathway" id="UPA00241">
    <property type="reaction ID" value="UER00352"/>
</dbReference>
<dbReference type="InterPro" id="IPR004619">
    <property type="entry name" value="Type_III_PanK"/>
</dbReference>
<evidence type="ECO:0000256" key="2">
    <source>
        <dbReference type="ARBA" id="ARBA00001958"/>
    </source>
</evidence>
<comment type="cofactor">
    <cofactor evidence="16">
        <name>NH4(+)</name>
        <dbReference type="ChEBI" id="CHEBI:28938"/>
    </cofactor>
    <cofactor evidence="16">
        <name>K(+)</name>
        <dbReference type="ChEBI" id="CHEBI:29103"/>
    </cofactor>
    <text evidence="16">A monovalent cation. Ammonium or potassium.</text>
</comment>
<dbReference type="eggNOG" id="COG1521">
    <property type="taxonomic scope" value="Bacteria"/>
</dbReference>
<keyword evidence="9 16" id="KW-0547">Nucleotide-binding</keyword>
<dbReference type="PANTHER" id="PTHR34265:SF1">
    <property type="entry name" value="TYPE III PANTOTHENATE KINASE"/>
    <property type="match status" value="1"/>
</dbReference>
<evidence type="ECO:0000256" key="16">
    <source>
        <dbReference type="HAMAP-Rule" id="MF_01274"/>
    </source>
</evidence>
<gene>
    <name evidence="16" type="primary">coaX</name>
    <name evidence="17" type="ORF">CDEE_0137</name>
</gene>
<protein>
    <recommendedName>
        <fullName evidence="15 16">Type III pantothenate kinase</fullName>
        <ecNumber evidence="6 16">2.7.1.33</ecNumber>
    </recommendedName>
    <alternativeName>
        <fullName evidence="16">PanK-III</fullName>
    </alternativeName>
    <alternativeName>
        <fullName evidence="16">Pantothenic acid kinase</fullName>
    </alternativeName>
</protein>
<evidence type="ECO:0000256" key="13">
    <source>
        <dbReference type="ARBA" id="ARBA00022993"/>
    </source>
</evidence>
<comment type="subunit">
    <text evidence="5 16">Homodimer.</text>
</comment>
<dbReference type="GO" id="GO:0015937">
    <property type="term" value="P:coenzyme A biosynthetic process"/>
    <property type="evidence" value="ECO:0007669"/>
    <property type="project" value="UniProtKB-UniRule"/>
</dbReference>
<evidence type="ECO:0000256" key="1">
    <source>
        <dbReference type="ARBA" id="ARBA00001206"/>
    </source>
</evidence>
<dbReference type="GO" id="GO:0004594">
    <property type="term" value="F:pantothenate kinase activity"/>
    <property type="evidence" value="ECO:0007669"/>
    <property type="project" value="UniProtKB-UniRule"/>
</dbReference>
<dbReference type="HAMAP" id="MF_01274">
    <property type="entry name" value="Pantothen_kinase_3"/>
    <property type="match status" value="1"/>
</dbReference>
<comment type="similarity">
    <text evidence="14 16">Belongs to the type III pantothenate kinase family.</text>
</comment>
<evidence type="ECO:0000256" key="3">
    <source>
        <dbReference type="ARBA" id="ARBA00004496"/>
    </source>
</evidence>
<dbReference type="KEGG" id="kct:CDEE_0137"/>
<dbReference type="InterPro" id="IPR043129">
    <property type="entry name" value="ATPase_NBD"/>
</dbReference>
<organism evidence="17 18">
    <name type="scientific">Candidatus Kinetoplastidibacterium crithidiae TCC036E</name>
    <dbReference type="NCBI Taxonomy" id="1208918"/>
    <lineage>
        <taxon>Bacteria</taxon>
        <taxon>Pseudomonadati</taxon>
        <taxon>Pseudomonadota</taxon>
        <taxon>Betaproteobacteria</taxon>
        <taxon>Candidatus Kinetoplastidibacterium</taxon>
    </lineage>
</organism>
<evidence type="ECO:0000313" key="18">
    <source>
        <dbReference type="Proteomes" id="UP000011686"/>
    </source>
</evidence>
<evidence type="ECO:0000256" key="9">
    <source>
        <dbReference type="ARBA" id="ARBA00022741"/>
    </source>
</evidence>
<dbReference type="Proteomes" id="UP000011686">
    <property type="component" value="Chromosome"/>
</dbReference>
<dbReference type="EMBL" id="CP003804">
    <property type="protein sequence ID" value="AGF47968.1"/>
    <property type="molecule type" value="Genomic_DNA"/>
</dbReference>
<feature type="binding site" evidence="16">
    <location>
        <position position="131"/>
    </location>
    <ligand>
        <name>ATP</name>
        <dbReference type="ChEBI" id="CHEBI:30616"/>
    </ligand>
</feature>
<dbReference type="Gene3D" id="3.30.420.40">
    <property type="match status" value="2"/>
</dbReference>
<feature type="binding site" evidence="16">
    <location>
        <begin position="6"/>
        <end position="13"/>
    </location>
    <ligand>
        <name>ATP</name>
        <dbReference type="ChEBI" id="CHEBI:30616"/>
    </ligand>
</feature>
<dbReference type="HOGENOM" id="CLU_066627_0_0_4"/>
<evidence type="ECO:0000256" key="4">
    <source>
        <dbReference type="ARBA" id="ARBA00005225"/>
    </source>
</evidence>
<dbReference type="NCBIfam" id="TIGR00671">
    <property type="entry name" value="baf"/>
    <property type="match status" value="1"/>
</dbReference>
<evidence type="ECO:0000256" key="7">
    <source>
        <dbReference type="ARBA" id="ARBA00022490"/>
    </source>
</evidence>
<evidence type="ECO:0000256" key="10">
    <source>
        <dbReference type="ARBA" id="ARBA00022777"/>
    </source>
</evidence>
<keyword evidence="12 16" id="KW-0630">Potassium</keyword>
<dbReference type="RefSeq" id="WP_015238787.1">
    <property type="nucleotide sequence ID" value="NC_020283.1"/>
</dbReference>
<keyword evidence="10 16" id="KW-0418">Kinase</keyword>
<keyword evidence="13 16" id="KW-0173">Coenzyme A biosynthesis</keyword>
<name>M1L5Q8_9PROT</name>
<dbReference type="PATRIC" id="fig|1208918.3.peg.668"/>
<dbReference type="PANTHER" id="PTHR34265">
    <property type="entry name" value="TYPE III PANTOTHENATE KINASE"/>
    <property type="match status" value="1"/>
</dbReference>
<accession>M1L5Q8</accession>
<keyword evidence="11 16" id="KW-0067">ATP-binding</keyword>
<feature type="active site" description="Proton acceptor" evidence="16">
    <location>
        <position position="105"/>
    </location>
</feature>
<evidence type="ECO:0000256" key="5">
    <source>
        <dbReference type="ARBA" id="ARBA00011738"/>
    </source>
</evidence>
<evidence type="ECO:0000256" key="8">
    <source>
        <dbReference type="ARBA" id="ARBA00022679"/>
    </source>
</evidence>
<keyword evidence="7 16" id="KW-0963">Cytoplasm</keyword>
<dbReference type="Pfam" id="PF03309">
    <property type="entry name" value="Pan_kinase"/>
    <property type="match status" value="1"/>
</dbReference>
<comment type="catalytic activity">
    <reaction evidence="1 16">
        <text>(R)-pantothenate + ATP = (R)-4'-phosphopantothenate + ADP + H(+)</text>
        <dbReference type="Rhea" id="RHEA:16373"/>
        <dbReference type="ChEBI" id="CHEBI:10986"/>
        <dbReference type="ChEBI" id="CHEBI:15378"/>
        <dbReference type="ChEBI" id="CHEBI:29032"/>
        <dbReference type="ChEBI" id="CHEBI:30616"/>
        <dbReference type="ChEBI" id="CHEBI:456216"/>
        <dbReference type="EC" id="2.7.1.33"/>
    </reaction>
</comment>
<evidence type="ECO:0000256" key="15">
    <source>
        <dbReference type="ARBA" id="ARBA00040883"/>
    </source>
</evidence>
<reference evidence="17 18" key="1">
    <citation type="journal article" date="2013" name="Genome Biol. Evol.">
        <title>Genome evolution and phylogenomic analysis of candidatus kinetoplastibacterium, the betaproteobacterial endosymbionts of strigomonas and angomonas.</title>
        <authorList>
            <person name="Alves J.M."/>
            <person name="Serrano M.G."/>
            <person name="Maia da Silva F."/>
            <person name="Voegtly L.J."/>
            <person name="Matveyev A.V."/>
            <person name="Teixeira M.M."/>
            <person name="Camargo E.P."/>
            <person name="Buck G.A."/>
        </authorList>
    </citation>
    <scope>NUCLEOTIDE SEQUENCE [LARGE SCALE GENOMIC DNA]</scope>
    <source>
        <strain evidence="17 18">TCC036E</strain>
    </source>
</reference>
<evidence type="ECO:0000256" key="11">
    <source>
        <dbReference type="ARBA" id="ARBA00022840"/>
    </source>
</evidence>